<keyword evidence="4" id="KW-0378">Hydrolase</keyword>
<evidence type="ECO:0000256" key="4">
    <source>
        <dbReference type="ARBA" id="ARBA00022801"/>
    </source>
</evidence>
<gene>
    <name evidence="10" type="ORF">KJ970_09925</name>
</gene>
<keyword evidence="2" id="KW-0645">Protease</keyword>
<dbReference type="GO" id="GO:0004222">
    <property type="term" value="F:metalloendopeptidase activity"/>
    <property type="evidence" value="ECO:0007669"/>
    <property type="project" value="TreeGrafter"/>
</dbReference>
<proteinExistence type="predicted"/>
<evidence type="ECO:0000313" key="11">
    <source>
        <dbReference type="Proteomes" id="UP000777784"/>
    </source>
</evidence>
<dbReference type="InterPro" id="IPR011055">
    <property type="entry name" value="Dup_hybrid_motif"/>
</dbReference>
<dbReference type="SUPFAM" id="SSF51261">
    <property type="entry name" value="Duplicated hybrid motif"/>
    <property type="match status" value="1"/>
</dbReference>
<evidence type="ECO:0000256" key="1">
    <source>
        <dbReference type="ARBA" id="ARBA00001947"/>
    </source>
</evidence>
<keyword evidence="3" id="KW-0479">Metal-binding</keyword>
<dbReference type="Proteomes" id="UP000777784">
    <property type="component" value="Unassembled WGS sequence"/>
</dbReference>
<organism evidence="10 11">
    <name type="scientific">Eiseniibacteriota bacterium</name>
    <dbReference type="NCBI Taxonomy" id="2212470"/>
    <lineage>
        <taxon>Bacteria</taxon>
        <taxon>Candidatus Eiseniibacteriota</taxon>
    </lineage>
</organism>
<protein>
    <submittedName>
        <fullName evidence="10">Peptidoglycan DD-metalloendopeptidase family protein</fullName>
    </submittedName>
</protein>
<dbReference type="AlphaFoldDB" id="A0A948RVE8"/>
<evidence type="ECO:0000256" key="3">
    <source>
        <dbReference type="ARBA" id="ARBA00022723"/>
    </source>
</evidence>
<keyword evidence="8" id="KW-1133">Transmembrane helix</keyword>
<keyword evidence="8" id="KW-0472">Membrane</keyword>
<feature type="transmembrane region" description="Helical" evidence="8">
    <location>
        <begin position="28"/>
        <end position="47"/>
    </location>
</feature>
<evidence type="ECO:0000256" key="7">
    <source>
        <dbReference type="SAM" id="MobiDB-lite"/>
    </source>
</evidence>
<dbReference type="CDD" id="cd00118">
    <property type="entry name" value="LysM"/>
    <property type="match status" value="1"/>
</dbReference>
<evidence type="ECO:0000256" key="2">
    <source>
        <dbReference type="ARBA" id="ARBA00022670"/>
    </source>
</evidence>
<evidence type="ECO:0000256" key="5">
    <source>
        <dbReference type="ARBA" id="ARBA00022833"/>
    </source>
</evidence>
<dbReference type="GO" id="GO:0006508">
    <property type="term" value="P:proteolysis"/>
    <property type="evidence" value="ECO:0007669"/>
    <property type="project" value="UniProtKB-KW"/>
</dbReference>
<keyword evidence="6" id="KW-0482">Metalloprotease</keyword>
<dbReference type="Pfam" id="PF01551">
    <property type="entry name" value="Peptidase_M23"/>
    <property type="match status" value="1"/>
</dbReference>
<dbReference type="InterPro" id="IPR050570">
    <property type="entry name" value="Cell_wall_metabolism_enzyme"/>
</dbReference>
<dbReference type="GO" id="GO:0046872">
    <property type="term" value="F:metal ion binding"/>
    <property type="evidence" value="ECO:0007669"/>
    <property type="project" value="UniProtKB-KW"/>
</dbReference>
<evidence type="ECO:0000313" key="10">
    <source>
        <dbReference type="EMBL" id="MBU2691236.1"/>
    </source>
</evidence>
<comment type="caution">
    <text evidence="10">The sequence shown here is derived from an EMBL/GenBank/DDBJ whole genome shotgun (WGS) entry which is preliminary data.</text>
</comment>
<feature type="domain" description="M23ase beta-sheet core" evidence="9">
    <location>
        <begin position="304"/>
        <end position="400"/>
    </location>
</feature>
<reference evidence="10" key="1">
    <citation type="submission" date="2021-05" db="EMBL/GenBank/DDBJ databases">
        <title>Energy efficiency and biological interactions define the core microbiome of deep oligotrophic groundwater.</title>
        <authorList>
            <person name="Mehrshad M."/>
            <person name="Lopez-Fernandez M."/>
            <person name="Bell E."/>
            <person name="Bernier-Latmani R."/>
            <person name="Bertilsson S."/>
            <person name="Dopson M."/>
        </authorList>
    </citation>
    <scope>NUCLEOTIDE SEQUENCE</scope>
    <source>
        <strain evidence="10">Modern_marine.mb.64</strain>
    </source>
</reference>
<feature type="region of interest" description="Disordered" evidence="7">
    <location>
        <begin position="441"/>
        <end position="465"/>
    </location>
</feature>
<evidence type="ECO:0000256" key="6">
    <source>
        <dbReference type="ARBA" id="ARBA00023049"/>
    </source>
</evidence>
<comment type="cofactor">
    <cofactor evidence="1">
        <name>Zn(2+)</name>
        <dbReference type="ChEBI" id="CHEBI:29105"/>
    </cofactor>
</comment>
<keyword evidence="5" id="KW-0862">Zinc</keyword>
<sequence length="465" mass="52444">MDHSRSDIRGEDRILIHGAGPSIISRSLLFPLSILFILLISILAAGCKGSKGEKGFTENQEASKGITVDPEQYWTTWRDTVRRGDTLWDILDRHQVYMADVNRLLNGVHGDEPFSWRHLMPGQLLEGKHDEMGSLRQVLYLLNREDIFQLELAGDSVSVSACSVVRETQWRRLQAVVNSTVDAALRRAGGNPLLLHELAATLSWDLDFFTDPRKGDTLDLVVEEIYIDGEFFRFGDIQWVTYRGEKVSTTGVRFHALDREGPEYYDLEGRNLRKSFLKSPLNYTRISSTFSQHRFHPILKKYRPHLGVDYAAPSGTPVVSVADGEVSQAEWNGGFGRYIKIRHAGQIYTTYGHLRKFAKGIRRGARVKQNQVIGYVGATGLATGPHLDYRVMRDGRFVDPLRLKNPPTHPIPETDWDRFREHLTWLEKEIHDLLPGKRIPAPSAPHFSPKDGATISVAAAEGGSP</sequence>
<name>A0A948RVE8_UNCEI</name>
<accession>A0A948RVE8</accession>
<keyword evidence="8" id="KW-0812">Transmembrane</keyword>
<dbReference type="CDD" id="cd12797">
    <property type="entry name" value="M23_peptidase"/>
    <property type="match status" value="1"/>
</dbReference>
<dbReference type="Gene3D" id="3.10.450.350">
    <property type="match status" value="2"/>
</dbReference>
<dbReference type="InterPro" id="IPR018392">
    <property type="entry name" value="LysM"/>
</dbReference>
<dbReference type="Gene3D" id="2.70.70.10">
    <property type="entry name" value="Glucose Permease (Domain IIA)"/>
    <property type="match status" value="1"/>
</dbReference>
<dbReference type="PANTHER" id="PTHR21666:SF288">
    <property type="entry name" value="CELL DIVISION PROTEIN YTFB"/>
    <property type="match status" value="1"/>
</dbReference>
<dbReference type="PANTHER" id="PTHR21666">
    <property type="entry name" value="PEPTIDASE-RELATED"/>
    <property type="match status" value="1"/>
</dbReference>
<evidence type="ECO:0000256" key="8">
    <source>
        <dbReference type="SAM" id="Phobius"/>
    </source>
</evidence>
<dbReference type="InterPro" id="IPR016047">
    <property type="entry name" value="M23ase_b-sheet_dom"/>
</dbReference>
<dbReference type="EMBL" id="JAHJDP010000048">
    <property type="protein sequence ID" value="MBU2691236.1"/>
    <property type="molecule type" value="Genomic_DNA"/>
</dbReference>
<evidence type="ECO:0000259" key="9">
    <source>
        <dbReference type="Pfam" id="PF01551"/>
    </source>
</evidence>